<feature type="signal peptide" evidence="3">
    <location>
        <begin position="1"/>
        <end position="23"/>
    </location>
</feature>
<evidence type="ECO:0000313" key="4">
    <source>
        <dbReference type="EMBL" id="MDR5653201.1"/>
    </source>
</evidence>
<gene>
    <name evidence="4" type="ORF">RGD00_11325</name>
</gene>
<evidence type="ECO:0000256" key="2">
    <source>
        <dbReference type="ARBA" id="ARBA00022729"/>
    </source>
</evidence>
<comment type="caution">
    <text evidence="4">The sequence shown here is derived from an EMBL/GenBank/DDBJ whole genome shotgun (WGS) entry which is preliminary data.</text>
</comment>
<name>A0ABU1F8K2_9RHOB</name>
<dbReference type="Pfam" id="PF07012">
    <property type="entry name" value="Curlin_rpt"/>
    <property type="match status" value="2"/>
</dbReference>
<comment type="similarity">
    <text evidence="1">Belongs to the CsgA/CsgB family.</text>
</comment>
<proteinExistence type="inferred from homology"/>
<organism evidence="4 5">
    <name type="scientific">Ruixingdingia sedimenti</name>
    <dbReference type="NCBI Taxonomy" id="3073604"/>
    <lineage>
        <taxon>Bacteria</taxon>
        <taxon>Pseudomonadati</taxon>
        <taxon>Pseudomonadota</taxon>
        <taxon>Alphaproteobacteria</taxon>
        <taxon>Rhodobacterales</taxon>
        <taxon>Paracoccaceae</taxon>
        <taxon>Ruixingdingia</taxon>
    </lineage>
</organism>
<keyword evidence="5" id="KW-1185">Reference proteome</keyword>
<feature type="chain" id="PRO_5045881799" description="Curlin associated repeat-containing protein" evidence="3">
    <location>
        <begin position="24"/>
        <end position="416"/>
    </location>
</feature>
<keyword evidence="2 3" id="KW-0732">Signal</keyword>
<sequence>MRRFHGIGALCAGFALTAGFALADGNGAWLDQRGFGPMPGQNNSARIDQTDGNTNRAGSATRAMVQVGRDNALTVVQAGDGNTVGLGDSPLAGVPGLAQISGSAGGASNTALIAQHTDRNSLGVLVQTATDLSAPLSGNSLVITQGKAGWTATTDNRIDAVVQTRADARHGNSAAIEQRGGGNAIDAVIQTASGGAAATGANRIDLLQLGLGNGGRALGGFAAASGAAGGVYRQGPVVPGAANHDNHQVIAITGDGNQTGTVQQGTGNRMGSADPGDELRIWGGGNDLGAYQDGQDNRLTVNVISGWRNDIGTRQTGVANRIKIVTEYEGADNALWLEQDGTDNEARATVDGHRNTITLFQTGSANTSLFSILGSDNLIDGEQNGTSNRAEITQTGNSNSATFTQVGGFNTVVVKQ</sequence>
<reference evidence="4 5" key="1">
    <citation type="submission" date="2023-09" db="EMBL/GenBank/DDBJ databases">
        <title>Xinfangfangia sedmenti sp. nov., isolated the sedment.</title>
        <authorList>
            <person name="Xu L."/>
        </authorList>
    </citation>
    <scope>NUCLEOTIDE SEQUENCE [LARGE SCALE GENOMIC DNA]</scope>
    <source>
        <strain evidence="4 5">LG-4</strain>
    </source>
</reference>
<dbReference type="EMBL" id="JAVKPH010000011">
    <property type="protein sequence ID" value="MDR5653201.1"/>
    <property type="molecule type" value="Genomic_DNA"/>
</dbReference>
<accession>A0ABU1F8K2</accession>
<evidence type="ECO:0000256" key="3">
    <source>
        <dbReference type="SAM" id="SignalP"/>
    </source>
</evidence>
<evidence type="ECO:0008006" key="6">
    <source>
        <dbReference type="Google" id="ProtNLM"/>
    </source>
</evidence>
<protein>
    <recommendedName>
        <fullName evidence="6">Curlin associated repeat-containing protein</fullName>
    </recommendedName>
</protein>
<evidence type="ECO:0000313" key="5">
    <source>
        <dbReference type="Proteomes" id="UP001247754"/>
    </source>
</evidence>
<dbReference type="InterPro" id="IPR009742">
    <property type="entry name" value="Curlin_rpt"/>
</dbReference>
<dbReference type="Proteomes" id="UP001247754">
    <property type="component" value="Unassembled WGS sequence"/>
</dbReference>
<evidence type="ECO:0000256" key="1">
    <source>
        <dbReference type="ARBA" id="ARBA00009766"/>
    </source>
</evidence>
<dbReference type="RefSeq" id="WP_310457443.1">
    <property type="nucleotide sequence ID" value="NZ_JAVKPH010000011.1"/>
</dbReference>